<feature type="region of interest" description="Disordered" evidence="1">
    <location>
        <begin position="397"/>
        <end position="425"/>
    </location>
</feature>
<feature type="compositionally biased region" description="Pro residues" evidence="1">
    <location>
        <begin position="397"/>
        <end position="408"/>
    </location>
</feature>
<dbReference type="Proteomes" id="UP000789739">
    <property type="component" value="Unassembled WGS sequence"/>
</dbReference>
<keyword evidence="2" id="KW-0732">Signal</keyword>
<feature type="signal peptide" evidence="2">
    <location>
        <begin position="1"/>
        <end position="26"/>
    </location>
</feature>
<keyword evidence="4" id="KW-1185">Reference proteome</keyword>
<dbReference type="OrthoDB" id="73465at2759"/>
<organism evidence="3 4">
    <name type="scientific">Paraglomus brasilianum</name>
    <dbReference type="NCBI Taxonomy" id="144538"/>
    <lineage>
        <taxon>Eukaryota</taxon>
        <taxon>Fungi</taxon>
        <taxon>Fungi incertae sedis</taxon>
        <taxon>Mucoromycota</taxon>
        <taxon>Glomeromycotina</taxon>
        <taxon>Glomeromycetes</taxon>
        <taxon>Paraglomerales</taxon>
        <taxon>Paraglomeraceae</taxon>
        <taxon>Paraglomus</taxon>
    </lineage>
</organism>
<dbReference type="EMBL" id="CAJVPI010001322">
    <property type="protein sequence ID" value="CAG8606965.1"/>
    <property type="molecule type" value="Genomic_DNA"/>
</dbReference>
<evidence type="ECO:0000313" key="4">
    <source>
        <dbReference type="Proteomes" id="UP000789739"/>
    </source>
</evidence>
<feature type="chain" id="PRO_5040152094" evidence="2">
    <location>
        <begin position="27"/>
        <end position="425"/>
    </location>
</feature>
<evidence type="ECO:0000256" key="1">
    <source>
        <dbReference type="SAM" id="MobiDB-lite"/>
    </source>
</evidence>
<name>A0A9N9GFM1_9GLOM</name>
<dbReference type="AlphaFoldDB" id="A0A9N9GFM1"/>
<reference evidence="3" key="1">
    <citation type="submission" date="2021-06" db="EMBL/GenBank/DDBJ databases">
        <authorList>
            <person name="Kallberg Y."/>
            <person name="Tangrot J."/>
            <person name="Rosling A."/>
        </authorList>
    </citation>
    <scope>NUCLEOTIDE SEQUENCE</scope>
    <source>
        <strain evidence="3">BR232B</strain>
    </source>
</reference>
<evidence type="ECO:0000313" key="3">
    <source>
        <dbReference type="EMBL" id="CAG8606965.1"/>
    </source>
</evidence>
<protein>
    <submittedName>
        <fullName evidence="3">10429_t:CDS:1</fullName>
    </submittedName>
</protein>
<comment type="caution">
    <text evidence="3">The sequence shown here is derived from an EMBL/GenBank/DDBJ whole genome shotgun (WGS) entry which is preliminary data.</text>
</comment>
<evidence type="ECO:0000256" key="2">
    <source>
        <dbReference type="SAM" id="SignalP"/>
    </source>
</evidence>
<feature type="compositionally biased region" description="Basic residues" evidence="1">
    <location>
        <begin position="414"/>
        <end position="425"/>
    </location>
</feature>
<proteinExistence type="predicted"/>
<accession>A0A9N9GFM1</accession>
<sequence length="425" mass="46664">MITPTLIHLYLTIISVIAFLTSPSVSYECIEPTDSLGIKFERTNCTRNSSAQSKLIVSYGLNTTYEVIPATQTNAFELDFTCDPTIDASKCQKAKQAFIQAGEFLTAVFEFPNTIKVLAEFADLCAIKSCANGIILGSAQPARWLSMIGEDNRTRAYPQTLAKIADETGSLPYVSHDIIASFNSKFDFFLPGDTSIGPTQDDFVATVTHEFVHGLGFASSWRPWMANTVTPFILPLDDVFPKTVTIRETIFDAFFARMADDQCLSNFTDALQVALEGTYDSQAELDNAITAAAANINLTTTVDFVTPQAIGFWPKGAQDAILIETSFPEFVPGSTGSHVDKETYQMTENWLMIFDDIPGKTYQQIISENGGTGIVGSGIRAMLESIGYATSQNPTPFIPTPADEPPPITVTLSRKSKRRQRRRLQ</sequence>
<gene>
    <name evidence="3" type="ORF">PBRASI_LOCUS7955</name>
</gene>